<sequence>MNVMLWITLACQCAHSHMLVRVAPHKPALRSWPCDIRSPVRDWAPKWIAVDSVDFHGAIRHGTSRDFIMCKSPVNWVNSFPQRERLGFVARSQRLARASAMSG</sequence>
<feature type="signal peptide" evidence="1">
    <location>
        <begin position="1"/>
        <end position="16"/>
    </location>
</feature>
<organism evidence="2">
    <name type="scientific">Ananas comosus var. bracteatus</name>
    <name type="common">red pineapple</name>
    <dbReference type="NCBI Taxonomy" id="296719"/>
    <lineage>
        <taxon>Eukaryota</taxon>
        <taxon>Viridiplantae</taxon>
        <taxon>Streptophyta</taxon>
        <taxon>Embryophyta</taxon>
        <taxon>Tracheophyta</taxon>
        <taxon>Spermatophyta</taxon>
        <taxon>Magnoliopsida</taxon>
        <taxon>Liliopsida</taxon>
        <taxon>Poales</taxon>
        <taxon>Bromeliaceae</taxon>
        <taxon>Bromelioideae</taxon>
        <taxon>Ananas</taxon>
    </lineage>
</organism>
<evidence type="ECO:0000256" key="1">
    <source>
        <dbReference type="SAM" id="SignalP"/>
    </source>
</evidence>
<evidence type="ECO:0008006" key="3">
    <source>
        <dbReference type="Google" id="ProtNLM"/>
    </source>
</evidence>
<protein>
    <recommendedName>
        <fullName evidence="3">Secreted protein</fullName>
    </recommendedName>
</protein>
<gene>
    <name evidence="2" type="ORF">CB5_LOCUS10565</name>
</gene>
<feature type="chain" id="PRO_5028453822" description="Secreted protein" evidence="1">
    <location>
        <begin position="17"/>
        <end position="103"/>
    </location>
</feature>
<keyword evidence="1" id="KW-0732">Signal</keyword>
<evidence type="ECO:0000313" key="2">
    <source>
        <dbReference type="EMBL" id="CAD1827354.1"/>
    </source>
</evidence>
<proteinExistence type="predicted"/>
<dbReference type="EMBL" id="LR862146">
    <property type="protein sequence ID" value="CAD1827354.1"/>
    <property type="molecule type" value="Genomic_DNA"/>
</dbReference>
<accession>A0A6V7P9I0</accession>
<dbReference type="AlphaFoldDB" id="A0A6V7P9I0"/>
<reference evidence="2" key="1">
    <citation type="submission" date="2020-07" db="EMBL/GenBank/DDBJ databases">
        <authorList>
            <person name="Lin J."/>
        </authorList>
    </citation>
    <scope>NUCLEOTIDE SEQUENCE</scope>
</reference>
<name>A0A6V7P9I0_ANACO</name>